<sequence>MAEWPARCPLCLVSTLTILSVFKLDFFTSMPLDPLIFPSPRIKSHLPQITRLLPIIPTLREFSKPANSLAPTFASISSNNNILTLHYRIPSVVHHHRNLLHHPKSAQHPYIPLEEKIFYGVAPKILEKLARIHLKSLSHRTP</sequence>
<evidence type="ECO:0000313" key="2">
    <source>
        <dbReference type="Proteomes" id="UP000054097"/>
    </source>
</evidence>
<proteinExistence type="predicted"/>
<evidence type="ECO:0000313" key="1">
    <source>
        <dbReference type="EMBL" id="KIM26529.1"/>
    </source>
</evidence>
<reference evidence="2" key="2">
    <citation type="submission" date="2015-01" db="EMBL/GenBank/DDBJ databases">
        <title>Evolutionary Origins and Diversification of the Mycorrhizal Mutualists.</title>
        <authorList>
            <consortium name="DOE Joint Genome Institute"/>
            <consortium name="Mycorrhizal Genomics Consortium"/>
            <person name="Kohler A."/>
            <person name="Kuo A."/>
            <person name="Nagy L.G."/>
            <person name="Floudas D."/>
            <person name="Copeland A."/>
            <person name="Barry K.W."/>
            <person name="Cichocki N."/>
            <person name="Veneault-Fourrey C."/>
            <person name="LaButti K."/>
            <person name="Lindquist E.A."/>
            <person name="Lipzen A."/>
            <person name="Lundell T."/>
            <person name="Morin E."/>
            <person name="Murat C."/>
            <person name="Riley R."/>
            <person name="Ohm R."/>
            <person name="Sun H."/>
            <person name="Tunlid A."/>
            <person name="Henrissat B."/>
            <person name="Grigoriev I.V."/>
            <person name="Hibbett D.S."/>
            <person name="Martin F."/>
        </authorList>
    </citation>
    <scope>NUCLEOTIDE SEQUENCE [LARGE SCALE GENOMIC DNA]</scope>
    <source>
        <strain evidence="2">MAFF 305830</strain>
    </source>
</reference>
<dbReference type="Proteomes" id="UP000054097">
    <property type="component" value="Unassembled WGS sequence"/>
</dbReference>
<dbReference type="HOGENOM" id="CLU_1816989_0_0_1"/>
<organism evidence="1 2">
    <name type="scientific">Serendipita vermifera MAFF 305830</name>
    <dbReference type="NCBI Taxonomy" id="933852"/>
    <lineage>
        <taxon>Eukaryota</taxon>
        <taxon>Fungi</taxon>
        <taxon>Dikarya</taxon>
        <taxon>Basidiomycota</taxon>
        <taxon>Agaricomycotina</taxon>
        <taxon>Agaricomycetes</taxon>
        <taxon>Sebacinales</taxon>
        <taxon>Serendipitaceae</taxon>
        <taxon>Serendipita</taxon>
    </lineage>
</organism>
<reference evidence="1 2" key="1">
    <citation type="submission" date="2014-04" db="EMBL/GenBank/DDBJ databases">
        <authorList>
            <consortium name="DOE Joint Genome Institute"/>
            <person name="Kuo A."/>
            <person name="Zuccaro A."/>
            <person name="Kohler A."/>
            <person name="Nagy L.G."/>
            <person name="Floudas D."/>
            <person name="Copeland A."/>
            <person name="Barry K.W."/>
            <person name="Cichocki N."/>
            <person name="Veneault-Fourrey C."/>
            <person name="LaButti K."/>
            <person name="Lindquist E.A."/>
            <person name="Lipzen A."/>
            <person name="Lundell T."/>
            <person name="Morin E."/>
            <person name="Murat C."/>
            <person name="Sun H."/>
            <person name="Tunlid A."/>
            <person name="Henrissat B."/>
            <person name="Grigoriev I.V."/>
            <person name="Hibbett D.S."/>
            <person name="Martin F."/>
            <person name="Nordberg H.P."/>
            <person name="Cantor M.N."/>
            <person name="Hua S.X."/>
        </authorList>
    </citation>
    <scope>NUCLEOTIDE SEQUENCE [LARGE SCALE GENOMIC DNA]</scope>
    <source>
        <strain evidence="1 2">MAFF 305830</strain>
    </source>
</reference>
<gene>
    <name evidence="1" type="ORF">M408DRAFT_330501</name>
</gene>
<protein>
    <submittedName>
        <fullName evidence="1">Uncharacterized protein</fullName>
    </submittedName>
</protein>
<dbReference type="EMBL" id="KN824305">
    <property type="protein sequence ID" value="KIM26529.1"/>
    <property type="molecule type" value="Genomic_DNA"/>
</dbReference>
<name>A0A0C3B2W5_SERVB</name>
<keyword evidence="2" id="KW-1185">Reference proteome</keyword>
<accession>A0A0C3B2W5</accession>
<dbReference type="AlphaFoldDB" id="A0A0C3B2W5"/>